<protein>
    <submittedName>
        <fullName evidence="2">Glycosyltransferase family 2 protein</fullName>
    </submittedName>
</protein>
<comment type="caution">
    <text evidence="2">The sequence shown here is derived from an EMBL/GenBank/DDBJ whole genome shotgun (WGS) entry which is preliminary data.</text>
</comment>
<evidence type="ECO:0000313" key="2">
    <source>
        <dbReference type="EMBL" id="MCM2531964.1"/>
    </source>
</evidence>
<evidence type="ECO:0000313" key="3">
    <source>
        <dbReference type="Proteomes" id="UP001523262"/>
    </source>
</evidence>
<organism evidence="2 3">
    <name type="scientific">Neobacillus pocheonensis</name>
    <dbReference type="NCBI Taxonomy" id="363869"/>
    <lineage>
        <taxon>Bacteria</taxon>
        <taxon>Bacillati</taxon>
        <taxon>Bacillota</taxon>
        <taxon>Bacilli</taxon>
        <taxon>Bacillales</taxon>
        <taxon>Bacillaceae</taxon>
        <taxon>Neobacillus</taxon>
    </lineage>
</organism>
<gene>
    <name evidence="2" type="ORF">NDK43_05600</name>
</gene>
<evidence type="ECO:0000259" key="1">
    <source>
        <dbReference type="Pfam" id="PF00535"/>
    </source>
</evidence>
<feature type="domain" description="Glycosyltransferase 2-like" evidence="1">
    <location>
        <begin position="290"/>
        <end position="416"/>
    </location>
</feature>
<name>A0ABT0W7E4_9BACI</name>
<sequence length="505" mass="59991">MGVHRVLVGSPVHRKPNILKEFLSSLLKIDSNGLEINYFFIDDNIEAESTNLLNKFSKENEGVTLISSRYNDTFRSNEKGTHIWNSNLVWKVAEFKNQIIEFALKNDYDYLFLIDSDILLHPKTIQHLIGEKKDIISEIFWTDFGGDGRELPQVWLQDEYNFYYKDNENTSIDEIYNTMAEFLNKLKIPGVYEVGGLGACTLISKHALQKGVNFSRIKNVSFAGEDRHFCIRTVALGLNLYVDTHYPAFHIYRESDLSRIPDFNETPRGRSQYIRYFKSFNNKLTLSMVVKNEAEHFLEHVLMEHKHYIDEAVIIDDGSTDNSVDICLDILEGVPVHLVKNNTSKFANEIELRKQQWEETIKTNPDWILNLDADEMFEEKFRTNLRFLINQDKYDVYCFRLYDLWDMDHYRDDELWCAHKTFRPFLLRYQKDFPYQWRETAQHCGRFPHNILLKPYDLSPIRMKHYGWPVNQEENPNYNVIWNWTRNLNMVQRSIFFLYLMNNLI</sequence>
<dbReference type="PANTHER" id="PTHR43630">
    <property type="entry name" value="POLY-BETA-1,6-N-ACETYL-D-GLUCOSAMINE SYNTHASE"/>
    <property type="match status" value="1"/>
</dbReference>
<dbReference type="InterPro" id="IPR029044">
    <property type="entry name" value="Nucleotide-diphossugar_trans"/>
</dbReference>
<dbReference type="InterPro" id="IPR001173">
    <property type="entry name" value="Glyco_trans_2-like"/>
</dbReference>
<dbReference type="PANTHER" id="PTHR43630:SF2">
    <property type="entry name" value="GLYCOSYLTRANSFERASE"/>
    <property type="match status" value="1"/>
</dbReference>
<dbReference type="Pfam" id="PF00535">
    <property type="entry name" value="Glycos_transf_2"/>
    <property type="match status" value="1"/>
</dbReference>
<dbReference type="Gene3D" id="3.90.550.10">
    <property type="entry name" value="Spore Coat Polysaccharide Biosynthesis Protein SpsA, Chain A"/>
    <property type="match status" value="2"/>
</dbReference>
<dbReference type="CDD" id="cd00761">
    <property type="entry name" value="Glyco_tranf_GTA_type"/>
    <property type="match status" value="1"/>
</dbReference>
<dbReference type="Proteomes" id="UP001523262">
    <property type="component" value="Unassembled WGS sequence"/>
</dbReference>
<dbReference type="SUPFAM" id="SSF53448">
    <property type="entry name" value="Nucleotide-diphospho-sugar transferases"/>
    <property type="match status" value="2"/>
</dbReference>
<keyword evidence="3" id="KW-1185">Reference proteome</keyword>
<reference evidence="2 3" key="1">
    <citation type="submission" date="2022-06" db="EMBL/GenBank/DDBJ databases">
        <authorList>
            <person name="Jeon C.O."/>
        </authorList>
    </citation>
    <scope>NUCLEOTIDE SEQUENCE [LARGE SCALE GENOMIC DNA]</scope>
    <source>
        <strain evidence="2 3">KCTC 13943</strain>
    </source>
</reference>
<dbReference type="EMBL" id="JAMQCR010000001">
    <property type="protein sequence ID" value="MCM2531964.1"/>
    <property type="molecule type" value="Genomic_DNA"/>
</dbReference>
<accession>A0ABT0W7E4</accession>
<proteinExistence type="predicted"/>